<evidence type="ECO:0000259" key="1">
    <source>
        <dbReference type="SMART" id="SM00867"/>
    </source>
</evidence>
<evidence type="ECO:0000313" key="2">
    <source>
        <dbReference type="EMBL" id="MDN5202381.1"/>
    </source>
</evidence>
<dbReference type="EMBL" id="JAUJEA010000004">
    <property type="protein sequence ID" value="MDN5202381.1"/>
    <property type="molecule type" value="Genomic_DNA"/>
</dbReference>
<sequence>MRKYIVLFLSMSLVGLSAQAQVKWMVDPSHSSIRFEVDHLVVSRVSGDFTEFKGSVESMSESDFTDAKIEATIQVSSIDSRNMSRDKHLRQDDFFNVKEYPIMQFRSTSVIKQDENTYTIIGDLTIRDVTKPFEMEARMGGSIVVDGKLRAGITASGSINRFDYHLKWNDTLDSGGLVVGEEVDISLNIQLVKEE</sequence>
<dbReference type="InterPro" id="IPR036761">
    <property type="entry name" value="TTHA0802/YceI-like_sf"/>
</dbReference>
<proteinExistence type="predicted"/>
<name>A0ABT8KNU2_9BACT</name>
<dbReference type="SMART" id="SM00867">
    <property type="entry name" value="YceI"/>
    <property type="match status" value="1"/>
</dbReference>
<dbReference type="PANTHER" id="PTHR34406:SF1">
    <property type="entry name" value="PROTEIN YCEI"/>
    <property type="match status" value="1"/>
</dbReference>
<comment type="caution">
    <text evidence="2">The sequence shown here is derived from an EMBL/GenBank/DDBJ whole genome shotgun (WGS) entry which is preliminary data.</text>
</comment>
<reference evidence="2" key="1">
    <citation type="submission" date="2023-06" db="EMBL/GenBank/DDBJ databases">
        <title>Genomic of Parafulvivirga corallium.</title>
        <authorList>
            <person name="Wang G."/>
        </authorList>
    </citation>
    <scope>NUCLEOTIDE SEQUENCE</scope>
    <source>
        <strain evidence="2">BMA10</strain>
    </source>
</reference>
<dbReference type="PANTHER" id="PTHR34406">
    <property type="entry name" value="PROTEIN YCEI"/>
    <property type="match status" value="1"/>
</dbReference>
<protein>
    <submittedName>
        <fullName evidence="2">YceI family protein</fullName>
    </submittedName>
</protein>
<evidence type="ECO:0000313" key="3">
    <source>
        <dbReference type="Proteomes" id="UP001172082"/>
    </source>
</evidence>
<dbReference type="Pfam" id="PF04264">
    <property type="entry name" value="YceI"/>
    <property type="match status" value="1"/>
</dbReference>
<gene>
    <name evidence="2" type="ORF">QQ008_13425</name>
</gene>
<feature type="domain" description="Lipid/polyisoprenoid-binding YceI-like" evidence="1">
    <location>
        <begin position="23"/>
        <end position="192"/>
    </location>
</feature>
<organism evidence="2 3">
    <name type="scientific">Splendidivirga corallicola</name>
    <dbReference type="NCBI Taxonomy" id="3051826"/>
    <lineage>
        <taxon>Bacteria</taxon>
        <taxon>Pseudomonadati</taxon>
        <taxon>Bacteroidota</taxon>
        <taxon>Cytophagia</taxon>
        <taxon>Cytophagales</taxon>
        <taxon>Splendidivirgaceae</taxon>
        <taxon>Splendidivirga</taxon>
    </lineage>
</organism>
<dbReference type="InterPro" id="IPR007372">
    <property type="entry name" value="Lipid/polyisoprenoid-bd_YceI"/>
</dbReference>
<dbReference type="RefSeq" id="WP_346752405.1">
    <property type="nucleotide sequence ID" value="NZ_JAUJEA010000004.1"/>
</dbReference>
<dbReference type="Gene3D" id="2.40.128.110">
    <property type="entry name" value="Lipid/polyisoprenoid-binding, YceI-like"/>
    <property type="match status" value="1"/>
</dbReference>
<keyword evidence="3" id="KW-1185">Reference proteome</keyword>
<dbReference type="SUPFAM" id="SSF101874">
    <property type="entry name" value="YceI-like"/>
    <property type="match status" value="1"/>
</dbReference>
<dbReference type="Proteomes" id="UP001172082">
    <property type="component" value="Unassembled WGS sequence"/>
</dbReference>
<accession>A0ABT8KNU2</accession>